<dbReference type="EMBL" id="ANFO01000044">
    <property type="protein sequence ID" value="KGQ13375.1"/>
    <property type="molecule type" value="Genomic_DNA"/>
</dbReference>
<dbReference type="HOGENOM" id="CLU_1004684_0_0_1"/>
<feature type="region of interest" description="Disordered" evidence="1">
    <location>
        <begin position="111"/>
        <end position="215"/>
    </location>
</feature>
<evidence type="ECO:0000256" key="1">
    <source>
        <dbReference type="SAM" id="MobiDB-lite"/>
    </source>
</evidence>
<feature type="region of interest" description="Disordered" evidence="1">
    <location>
        <begin position="258"/>
        <end position="277"/>
    </location>
</feature>
<name>A0A0A2W4K7_BEABA</name>
<reference evidence="2 3" key="1">
    <citation type="submission" date="2012-10" db="EMBL/GenBank/DDBJ databases">
        <title>Genome sequencing and analysis of entomopathogenic fungi Beauveria bassiana D1-5.</title>
        <authorList>
            <person name="Li Q."/>
            <person name="Wang L."/>
            <person name="Zhang Z."/>
            <person name="Wang Q."/>
            <person name="Ren J."/>
            <person name="Wang M."/>
            <person name="Xu W."/>
            <person name="Wang J."/>
            <person name="Lu Y."/>
            <person name="Du Q."/>
            <person name="Sun Z."/>
        </authorList>
    </citation>
    <scope>NUCLEOTIDE SEQUENCE [LARGE SCALE GENOMIC DNA]</scope>
    <source>
        <strain evidence="2 3">D1-5</strain>
    </source>
</reference>
<dbReference type="AlphaFoldDB" id="A0A0A2W4K7"/>
<gene>
    <name evidence="2" type="ORF">BBAD15_g911</name>
</gene>
<organism evidence="2 3">
    <name type="scientific">Beauveria bassiana D1-5</name>
    <dbReference type="NCBI Taxonomy" id="1245745"/>
    <lineage>
        <taxon>Eukaryota</taxon>
        <taxon>Fungi</taxon>
        <taxon>Dikarya</taxon>
        <taxon>Ascomycota</taxon>
        <taxon>Pezizomycotina</taxon>
        <taxon>Sordariomycetes</taxon>
        <taxon>Hypocreomycetidae</taxon>
        <taxon>Hypocreales</taxon>
        <taxon>Cordycipitaceae</taxon>
        <taxon>Beauveria</taxon>
    </lineage>
</organism>
<evidence type="ECO:0000313" key="2">
    <source>
        <dbReference type="EMBL" id="KGQ13375.1"/>
    </source>
</evidence>
<feature type="compositionally biased region" description="Basic and acidic residues" evidence="1">
    <location>
        <begin position="265"/>
        <end position="277"/>
    </location>
</feature>
<feature type="region of interest" description="Disordered" evidence="1">
    <location>
        <begin position="1"/>
        <end position="31"/>
    </location>
</feature>
<feature type="compositionally biased region" description="Basic and acidic residues" evidence="1">
    <location>
        <begin position="186"/>
        <end position="195"/>
    </location>
</feature>
<sequence length="277" mass="30211">MRQDQPVLNDRNRQRAQQRANNGTEAAKQAGTAKHYGRYDLQLKALALVGGAAAESGGNDHPRQCGSHSADDIDLHGDRFGVNAAASCTFGVGADSGHVAAKAHMVEYDMPGNQTQNADQRGHGDTHYPRASYKGKQAVSRNRNRVALGDQKRDAANHGQGGESDDKRRNAFIGNKKAVDGANESAKQKAAEHYHWPRQPPVIKGDRGKRADQRQGRAHRQIYTACGNDQGHCRRDYQQRGTLTDNVQPVGAGEKVAGYQRKHHAAEDEKECNADHA</sequence>
<proteinExistence type="predicted"/>
<comment type="caution">
    <text evidence="2">The sequence shown here is derived from an EMBL/GenBank/DDBJ whole genome shotgun (WGS) entry which is preliminary data.</text>
</comment>
<protein>
    <submittedName>
        <fullName evidence="2">Uncharacterized protein</fullName>
    </submittedName>
</protein>
<accession>A0A0A2W4K7</accession>
<feature type="compositionally biased region" description="Basic and acidic residues" evidence="1">
    <location>
        <begin position="204"/>
        <end position="215"/>
    </location>
</feature>
<evidence type="ECO:0000313" key="3">
    <source>
        <dbReference type="Proteomes" id="UP000030106"/>
    </source>
</evidence>
<dbReference type="Proteomes" id="UP000030106">
    <property type="component" value="Unassembled WGS sequence"/>
</dbReference>